<dbReference type="InterPro" id="IPR031052">
    <property type="entry name" value="FHY3/FAR1"/>
</dbReference>
<organism evidence="4 5">
    <name type="scientific">Actinomortierella ambigua</name>
    <dbReference type="NCBI Taxonomy" id="1343610"/>
    <lineage>
        <taxon>Eukaryota</taxon>
        <taxon>Fungi</taxon>
        <taxon>Fungi incertae sedis</taxon>
        <taxon>Mucoromycota</taxon>
        <taxon>Mortierellomycotina</taxon>
        <taxon>Mortierellomycetes</taxon>
        <taxon>Mortierellales</taxon>
        <taxon>Mortierellaceae</taxon>
        <taxon>Actinomortierella</taxon>
    </lineage>
</organism>
<feature type="region of interest" description="Disordered" evidence="2">
    <location>
        <begin position="207"/>
        <end position="233"/>
    </location>
</feature>
<gene>
    <name evidence="4" type="ORF">DFQ27_008613</name>
</gene>
<protein>
    <recommendedName>
        <fullName evidence="3">SWIM-type domain-containing protein</fullName>
    </recommendedName>
</protein>
<keyword evidence="1" id="KW-0479">Metal-binding</keyword>
<dbReference type="EMBL" id="JAAAJB010000073">
    <property type="protein sequence ID" value="KAG0267568.1"/>
    <property type="molecule type" value="Genomic_DNA"/>
</dbReference>
<sequence length="830" mass="94939">MDPTSFDDAILLSDNPNFEDAETSGQIILAPASRRLIEQIALNGLMALDERFRAAKAKEALVKDDEDVVPTNIESSQDQRPSDVVSDDGATVSEDLQADVGASIQALNDRIAQNFKEVTLNTVRELLFRDHFILQGAKRLKIEADARLFDQGPEALGFYLPVDEFDAWKAQHERSISTNFVKARGDYARESSTNTPEHVKVFECQRSGQPRVRKERKEGGATGKKRNRKPSIKQGCRSKITAVRQQATDVEGVTRVSYMVIYRYQHSHSLGSLTDFDARQTSGAIKATIRHLIMQGSTIQRAMQKLTMDYDNFMQILRGGSQNLSRDDCITYDDVYNEWHKVVVQRMWKDNDPVVSSIKWMQLFEVSGYFTYYNKEDPSGYFGFSSKWQLEQLYRHGTTVCFDGTHKIFGTKSNILVGWLRALQTKMKELFSTAESDYDFKPSAIITDQGNVEILAIKAAFPGVPIFYCAWHVLRTWERTVPPRVTGLDGLSADEKKAKKAEARADLRGILYARDVDTATVLINAFRTKWKNYKPLLAYLDEHYFGFKEREEGERIFIELDLSVRHSWMVCYRQDVSYCSIDTNDFIEPWHNTLKSEFFRDHNQRRLDVVIYILSMMALPHFQQKCARSAMGVDRTTLAEEEEPTLIKIAKQHIATRESRGYSGPSITQTSDTTLQVESFTQPDATYSIQIDFSKTPLGHIVSCSCQFFRLNGSCCKHISLVQIMMPQITFFRVDPWEPEPYFEPTIMEPEPEISEEPGGEEADPQLLSDAVGHLVQRFVSLEALRDKSRPIPHAEEIHSLMQQALNLFEPAFPRPPCEELHGKRRRQHY</sequence>
<dbReference type="AlphaFoldDB" id="A0A9P6QHZ1"/>
<evidence type="ECO:0000313" key="5">
    <source>
        <dbReference type="Proteomes" id="UP000807716"/>
    </source>
</evidence>
<dbReference type="GO" id="GO:0006355">
    <property type="term" value="P:regulation of DNA-templated transcription"/>
    <property type="evidence" value="ECO:0007669"/>
    <property type="project" value="InterPro"/>
</dbReference>
<dbReference type="PROSITE" id="PS50966">
    <property type="entry name" value="ZF_SWIM"/>
    <property type="match status" value="1"/>
</dbReference>
<dbReference type="PANTHER" id="PTHR31669:SF251">
    <property type="entry name" value="PROTEIN FAR1-RELATED SEQUENCE"/>
    <property type="match status" value="1"/>
</dbReference>
<evidence type="ECO:0000313" key="4">
    <source>
        <dbReference type="EMBL" id="KAG0267568.1"/>
    </source>
</evidence>
<dbReference type="OrthoDB" id="2397870at2759"/>
<proteinExistence type="predicted"/>
<keyword evidence="5" id="KW-1185">Reference proteome</keyword>
<evidence type="ECO:0000256" key="1">
    <source>
        <dbReference type="PROSITE-ProRule" id="PRU00325"/>
    </source>
</evidence>
<dbReference type="Proteomes" id="UP000807716">
    <property type="component" value="Unassembled WGS sequence"/>
</dbReference>
<feature type="region of interest" description="Disordered" evidence="2">
    <location>
        <begin position="68"/>
        <end position="89"/>
    </location>
</feature>
<evidence type="ECO:0000256" key="2">
    <source>
        <dbReference type="SAM" id="MobiDB-lite"/>
    </source>
</evidence>
<dbReference type="PANTHER" id="PTHR31669">
    <property type="entry name" value="PROTEIN FAR1-RELATED SEQUENCE 10-RELATED"/>
    <property type="match status" value="1"/>
</dbReference>
<feature type="domain" description="SWIM-type" evidence="3">
    <location>
        <begin position="687"/>
        <end position="727"/>
    </location>
</feature>
<keyword evidence="1" id="KW-0863">Zinc-finger</keyword>
<comment type="caution">
    <text evidence="4">The sequence shown here is derived from an EMBL/GenBank/DDBJ whole genome shotgun (WGS) entry which is preliminary data.</text>
</comment>
<name>A0A9P6QHZ1_9FUNG</name>
<dbReference type="GO" id="GO:0008270">
    <property type="term" value="F:zinc ion binding"/>
    <property type="evidence" value="ECO:0007669"/>
    <property type="project" value="UniProtKB-KW"/>
</dbReference>
<evidence type="ECO:0000259" key="3">
    <source>
        <dbReference type="PROSITE" id="PS50966"/>
    </source>
</evidence>
<keyword evidence="1" id="KW-0862">Zinc</keyword>
<accession>A0A9P6QHZ1</accession>
<reference evidence="4" key="1">
    <citation type="journal article" date="2020" name="Fungal Divers.">
        <title>Resolving the Mortierellaceae phylogeny through synthesis of multi-gene phylogenetics and phylogenomics.</title>
        <authorList>
            <person name="Vandepol N."/>
            <person name="Liber J."/>
            <person name="Desiro A."/>
            <person name="Na H."/>
            <person name="Kennedy M."/>
            <person name="Barry K."/>
            <person name="Grigoriev I.V."/>
            <person name="Miller A.N."/>
            <person name="O'Donnell K."/>
            <person name="Stajich J.E."/>
            <person name="Bonito G."/>
        </authorList>
    </citation>
    <scope>NUCLEOTIDE SEQUENCE</scope>
    <source>
        <strain evidence="4">BC1065</strain>
    </source>
</reference>
<dbReference type="InterPro" id="IPR007527">
    <property type="entry name" value="Znf_SWIM"/>
</dbReference>